<feature type="region of interest" description="Disordered" evidence="2">
    <location>
        <begin position="528"/>
        <end position="547"/>
    </location>
</feature>
<feature type="domain" description="LOB" evidence="3">
    <location>
        <begin position="1"/>
        <end position="107"/>
    </location>
</feature>
<dbReference type="PROSITE" id="PS50891">
    <property type="entry name" value="LOB"/>
    <property type="match status" value="1"/>
</dbReference>
<evidence type="ECO:0000313" key="5">
    <source>
        <dbReference type="Proteomes" id="UP000825935"/>
    </source>
</evidence>
<dbReference type="Proteomes" id="UP000825935">
    <property type="component" value="Chromosome 8"/>
</dbReference>
<feature type="compositionally biased region" description="Polar residues" evidence="2">
    <location>
        <begin position="538"/>
        <end position="547"/>
    </location>
</feature>
<gene>
    <name evidence="4" type="ORF">KP509_08G070700</name>
</gene>
<feature type="region of interest" description="Disordered" evidence="2">
    <location>
        <begin position="364"/>
        <end position="390"/>
    </location>
</feature>
<dbReference type="AlphaFoldDB" id="A0A8T2UDK5"/>
<dbReference type="InterPro" id="IPR004883">
    <property type="entry name" value="LOB"/>
</dbReference>
<dbReference type="PANTHER" id="PTHR31304">
    <property type="entry name" value="LOB DOMAIN-CONTAINING PROTEIN 38"/>
    <property type="match status" value="1"/>
</dbReference>
<proteinExistence type="inferred from homology"/>
<comment type="similarity">
    <text evidence="1">Belongs to the LOB domain-containing protein family.</text>
</comment>
<protein>
    <recommendedName>
        <fullName evidence="3">LOB domain-containing protein</fullName>
    </recommendedName>
</protein>
<evidence type="ECO:0000256" key="2">
    <source>
        <dbReference type="SAM" id="MobiDB-lite"/>
    </source>
</evidence>
<organism evidence="4 5">
    <name type="scientific">Ceratopteris richardii</name>
    <name type="common">Triangle waterfern</name>
    <dbReference type="NCBI Taxonomy" id="49495"/>
    <lineage>
        <taxon>Eukaryota</taxon>
        <taxon>Viridiplantae</taxon>
        <taxon>Streptophyta</taxon>
        <taxon>Embryophyta</taxon>
        <taxon>Tracheophyta</taxon>
        <taxon>Polypodiopsida</taxon>
        <taxon>Polypodiidae</taxon>
        <taxon>Polypodiales</taxon>
        <taxon>Pteridineae</taxon>
        <taxon>Pteridaceae</taxon>
        <taxon>Parkerioideae</taxon>
        <taxon>Ceratopteris</taxon>
    </lineage>
</organism>
<accession>A0A8T2UDK5</accession>
<name>A0A8T2UDK5_CERRI</name>
<dbReference type="PANTHER" id="PTHR31304:SF62">
    <property type="entry name" value="LOB DOMAIN-CONTAINING PROTEIN"/>
    <property type="match status" value="1"/>
</dbReference>
<evidence type="ECO:0000313" key="4">
    <source>
        <dbReference type="EMBL" id="KAH7431873.1"/>
    </source>
</evidence>
<keyword evidence="5" id="KW-1185">Reference proteome</keyword>
<dbReference type="Pfam" id="PF03195">
    <property type="entry name" value="LOB"/>
    <property type="match status" value="1"/>
</dbReference>
<reference evidence="4" key="1">
    <citation type="submission" date="2021-08" db="EMBL/GenBank/DDBJ databases">
        <title>WGS assembly of Ceratopteris richardii.</title>
        <authorList>
            <person name="Marchant D.B."/>
            <person name="Chen G."/>
            <person name="Jenkins J."/>
            <person name="Shu S."/>
            <person name="Leebens-Mack J."/>
            <person name="Grimwood J."/>
            <person name="Schmutz J."/>
            <person name="Soltis P."/>
            <person name="Soltis D."/>
            <person name="Chen Z.-H."/>
        </authorList>
    </citation>
    <scope>NUCLEOTIDE SEQUENCE</scope>
    <source>
        <strain evidence="4">Whitten #5841</strain>
        <tissue evidence="4">Leaf</tissue>
    </source>
</reference>
<evidence type="ECO:0000256" key="1">
    <source>
        <dbReference type="ARBA" id="ARBA00005474"/>
    </source>
</evidence>
<feature type="compositionally biased region" description="Polar residues" evidence="2">
    <location>
        <begin position="364"/>
        <end position="383"/>
    </location>
</feature>
<comment type="caution">
    <text evidence="4">The sequence shown here is derived from an EMBL/GenBank/DDBJ whole genome shotgun (WGS) entry which is preliminary data.</text>
</comment>
<evidence type="ECO:0000259" key="3">
    <source>
        <dbReference type="PROSITE" id="PS50891"/>
    </source>
</evidence>
<dbReference type="EMBL" id="CM035413">
    <property type="protein sequence ID" value="KAH7431873.1"/>
    <property type="molecule type" value="Genomic_DNA"/>
</dbReference>
<sequence>MSCNGCRVLRKGCSDKCVLRHCLRCIDSAEAQANATLFVTKFFGRAGLTGFINGVAESQRPALFQSLLYEACGRTVNPVYGAVGLLFSGNWAVCQGAVETVLRGGSLKPVDTGAALSSSATVPSSSLSNVDYVCPSTSMIETHHMISKPQNSGSRGAQPQVTTSTVDQYLDTCELRVKAIPSATYLDSKSCPAELKFLPDVTSYGDCSRSDQATIRSRSDGQTALLNAENHAVRKKARSSFPLHASTKNLGHTDLDFTNAVEMRDLINSSIRSSSNTDQNHCAAEMRDLINSSIRSSSNTDQNHCAVGMRDLINASIRSSSNRDQNHCAVEMRDLINSSTRSYSNTDQNHCAEEMRDLINSSIRSSSNTDQNHCALDDSQTSAGDLRQAPDVDYDGMHKRHRSDNSEQEAQCPQAHLELVAPARRRMHISWHVDQRTAEKGDKNGRSCGASLPTHSSYYSYNSPFNEAQFINRGDGVVSMISSDRIQNESGESMIRLNLALRTSLSSTSNQAEHSRVCLQERRDFIPDRQPQELHRGSSPSINSEGSVNTTLAANDVAVKLQTSISHGPSKEGVKLLNLLL</sequence>